<dbReference type="SUPFAM" id="SSF55718">
    <property type="entry name" value="SCP-like"/>
    <property type="match status" value="1"/>
</dbReference>
<protein>
    <recommendedName>
        <fullName evidence="1">Alkyl sulfatase C-terminal domain-containing protein</fullName>
    </recommendedName>
</protein>
<dbReference type="Gene3D" id="3.30.1050.10">
    <property type="entry name" value="SCP2 sterol-binding domain"/>
    <property type="match status" value="1"/>
</dbReference>
<name>A0A516NIA2_9NOCA</name>
<feature type="domain" description="Alkyl sulfatase C-terminal" evidence="1">
    <location>
        <begin position="1"/>
        <end position="55"/>
    </location>
</feature>
<dbReference type="Pfam" id="PF14864">
    <property type="entry name" value="Alkyl_sulf_C"/>
    <property type="match status" value="1"/>
</dbReference>
<proteinExistence type="predicted"/>
<organism evidence="2 3">
    <name type="scientific">Nocardia otitidiscaviarum</name>
    <dbReference type="NCBI Taxonomy" id="1823"/>
    <lineage>
        <taxon>Bacteria</taxon>
        <taxon>Bacillati</taxon>
        <taxon>Actinomycetota</taxon>
        <taxon>Actinomycetes</taxon>
        <taxon>Mycobacteriales</taxon>
        <taxon>Nocardiaceae</taxon>
        <taxon>Nocardia</taxon>
    </lineage>
</organism>
<dbReference type="Proteomes" id="UP000317039">
    <property type="component" value="Chromosome"/>
</dbReference>
<dbReference type="InterPro" id="IPR029229">
    <property type="entry name" value="Alkyl_sulf_C"/>
</dbReference>
<dbReference type="EMBL" id="CP041695">
    <property type="protein sequence ID" value="QDP78620.1"/>
    <property type="molecule type" value="Genomic_DNA"/>
</dbReference>
<dbReference type="AlphaFoldDB" id="A0A516NIA2"/>
<evidence type="ECO:0000259" key="1">
    <source>
        <dbReference type="Pfam" id="PF14864"/>
    </source>
</evidence>
<dbReference type="KEGG" id="nod:FOH10_07560"/>
<dbReference type="RefSeq" id="WP_143980183.1">
    <property type="nucleotide sequence ID" value="NZ_CP041695.1"/>
</dbReference>
<gene>
    <name evidence="2" type="ORF">FOH10_07560</name>
</gene>
<accession>A0A516NIA2</accession>
<evidence type="ECO:0000313" key="2">
    <source>
        <dbReference type="EMBL" id="QDP78620.1"/>
    </source>
</evidence>
<dbReference type="InterPro" id="IPR036527">
    <property type="entry name" value="SCP2_sterol-bd_dom_sf"/>
</dbReference>
<evidence type="ECO:0000313" key="3">
    <source>
        <dbReference type="Proteomes" id="UP000317039"/>
    </source>
</evidence>
<dbReference type="GeneID" id="80332250"/>
<sequence length="58" mass="6277">MPIAMVFDYFGIRLDGPTAASHSITLGFTIRGGLRGDPRRITVRLRSGVLVYQSTAAP</sequence>
<reference evidence="2 3" key="1">
    <citation type="submission" date="2019-07" db="EMBL/GenBank/DDBJ databases">
        <title>Complete Genome Sequence and Methylome Analysis of Nocardia otitidis-caviarum NEB252.</title>
        <authorList>
            <person name="Fomenkov A."/>
            <person name="Anton B.P."/>
            <person name="Vincze T."/>
            <person name="Roberts R.J."/>
        </authorList>
    </citation>
    <scope>NUCLEOTIDE SEQUENCE [LARGE SCALE GENOMIC DNA]</scope>
    <source>
        <strain evidence="2 3">NEB252</strain>
    </source>
</reference>